<dbReference type="AlphaFoldDB" id="A0A5N0T7R3"/>
<dbReference type="CDD" id="cd03216">
    <property type="entry name" value="ABC_Carb_Monos_I"/>
    <property type="match status" value="1"/>
</dbReference>
<dbReference type="PROSITE" id="PS50893">
    <property type="entry name" value="ABC_TRANSPORTER_2"/>
    <property type="match status" value="2"/>
</dbReference>
<comment type="subcellular location">
    <subcellularLocation>
        <location evidence="1">Cell membrane</location>
        <topology evidence="1">Peripheral membrane protein</topology>
    </subcellularLocation>
</comment>
<evidence type="ECO:0000256" key="4">
    <source>
        <dbReference type="ARBA" id="ARBA00022597"/>
    </source>
</evidence>
<comment type="caution">
    <text evidence="11">The sequence shown here is derived from an EMBL/GenBank/DDBJ whole genome shotgun (WGS) entry which is preliminary data.</text>
</comment>
<accession>A0A5N0T7R3</accession>
<dbReference type="GO" id="GO:0005524">
    <property type="term" value="F:ATP binding"/>
    <property type="evidence" value="ECO:0007669"/>
    <property type="project" value="UniProtKB-KW"/>
</dbReference>
<dbReference type="FunFam" id="3.40.50.300:FF:000127">
    <property type="entry name" value="Ribose import ATP-binding protein RbsA"/>
    <property type="match status" value="1"/>
</dbReference>
<evidence type="ECO:0000256" key="8">
    <source>
        <dbReference type="ARBA" id="ARBA00022967"/>
    </source>
</evidence>
<evidence type="ECO:0000256" key="5">
    <source>
        <dbReference type="ARBA" id="ARBA00022737"/>
    </source>
</evidence>
<keyword evidence="6" id="KW-0547">Nucleotide-binding</keyword>
<proteinExistence type="predicted"/>
<dbReference type="InterPro" id="IPR027417">
    <property type="entry name" value="P-loop_NTPase"/>
</dbReference>
<keyword evidence="5" id="KW-0677">Repeat</keyword>
<organism evidence="11 12">
    <name type="scientific">Marinihelvus fidelis</name>
    <dbReference type="NCBI Taxonomy" id="2613842"/>
    <lineage>
        <taxon>Bacteria</taxon>
        <taxon>Pseudomonadati</taxon>
        <taxon>Pseudomonadota</taxon>
        <taxon>Gammaproteobacteria</taxon>
        <taxon>Chromatiales</taxon>
        <taxon>Wenzhouxiangellaceae</taxon>
        <taxon>Marinihelvus</taxon>
    </lineage>
</organism>
<keyword evidence="4" id="KW-0762">Sugar transport</keyword>
<evidence type="ECO:0000256" key="6">
    <source>
        <dbReference type="ARBA" id="ARBA00022741"/>
    </source>
</evidence>
<dbReference type="CDD" id="cd03215">
    <property type="entry name" value="ABC_Carb_Monos_II"/>
    <property type="match status" value="1"/>
</dbReference>
<dbReference type="PANTHER" id="PTHR43790">
    <property type="entry name" value="CARBOHYDRATE TRANSPORT ATP-BINDING PROTEIN MG119-RELATED"/>
    <property type="match status" value="1"/>
</dbReference>
<dbReference type="GO" id="GO:0016887">
    <property type="term" value="F:ATP hydrolysis activity"/>
    <property type="evidence" value="ECO:0007669"/>
    <property type="project" value="InterPro"/>
</dbReference>
<keyword evidence="2" id="KW-0813">Transport</keyword>
<evidence type="ECO:0000256" key="9">
    <source>
        <dbReference type="ARBA" id="ARBA00023136"/>
    </source>
</evidence>
<feature type="domain" description="ABC transporter" evidence="10">
    <location>
        <begin position="9"/>
        <end position="245"/>
    </location>
</feature>
<dbReference type="Proteomes" id="UP000325372">
    <property type="component" value="Unassembled WGS sequence"/>
</dbReference>
<evidence type="ECO:0000313" key="12">
    <source>
        <dbReference type="Proteomes" id="UP000325372"/>
    </source>
</evidence>
<evidence type="ECO:0000259" key="10">
    <source>
        <dbReference type="PROSITE" id="PS50893"/>
    </source>
</evidence>
<keyword evidence="7 11" id="KW-0067">ATP-binding</keyword>
<dbReference type="InterPro" id="IPR050107">
    <property type="entry name" value="ABC_carbohydrate_import_ATPase"/>
</dbReference>
<protein>
    <submittedName>
        <fullName evidence="11">Sugar ABC transporter ATP-binding protein</fullName>
    </submittedName>
</protein>
<keyword evidence="8" id="KW-1278">Translocase</keyword>
<keyword evidence="3" id="KW-1003">Cell membrane</keyword>
<dbReference type="InterPro" id="IPR017871">
    <property type="entry name" value="ABC_transporter-like_CS"/>
</dbReference>
<keyword evidence="12" id="KW-1185">Reference proteome</keyword>
<feature type="domain" description="ABC transporter" evidence="10">
    <location>
        <begin position="262"/>
        <end position="507"/>
    </location>
</feature>
<dbReference type="RefSeq" id="WP_150864681.1">
    <property type="nucleotide sequence ID" value="NZ_VYXP01000006.1"/>
</dbReference>
<dbReference type="EMBL" id="VYXP01000006">
    <property type="protein sequence ID" value="KAA9131043.1"/>
    <property type="molecule type" value="Genomic_DNA"/>
</dbReference>
<gene>
    <name evidence="11" type="ORF">F3N42_11930</name>
</gene>
<dbReference type="PANTHER" id="PTHR43790:SF3">
    <property type="entry name" value="D-ALLOSE IMPORT ATP-BINDING PROTEIN ALSA-RELATED"/>
    <property type="match status" value="1"/>
</dbReference>
<keyword evidence="9" id="KW-0472">Membrane</keyword>
<dbReference type="Pfam" id="PF00005">
    <property type="entry name" value="ABC_tran"/>
    <property type="match status" value="2"/>
</dbReference>
<dbReference type="GO" id="GO:0005886">
    <property type="term" value="C:plasma membrane"/>
    <property type="evidence" value="ECO:0007669"/>
    <property type="project" value="UniProtKB-SubCell"/>
</dbReference>
<dbReference type="PROSITE" id="PS00211">
    <property type="entry name" value="ABC_TRANSPORTER_1"/>
    <property type="match status" value="1"/>
</dbReference>
<evidence type="ECO:0000256" key="2">
    <source>
        <dbReference type="ARBA" id="ARBA00022448"/>
    </source>
</evidence>
<evidence type="ECO:0000313" key="11">
    <source>
        <dbReference type="EMBL" id="KAA9131043.1"/>
    </source>
</evidence>
<evidence type="ECO:0000256" key="3">
    <source>
        <dbReference type="ARBA" id="ARBA00022475"/>
    </source>
</evidence>
<evidence type="ECO:0000256" key="1">
    <source>
        <dbReference type="ARBA" id="ARBA00004202"/>
    </source>
</evidence>
<evidence type="ECO:0000256" key="7">
    <source>
        <dbReference type="ARBA" id="ARBA00022840"/>
    </source>
</evidence>
<reference evidence="11 12" key="1">
    <citation type="submission" date="2019-09" db="EMBL/GenBank/DDBJ databases">
        <title>Wenzhouxiangella sp. Genome sequencing and assembly.</title>
        <authorList>
            <person name="Zhang R."/>
        </authorList>
    </citation>
    <scope>NUCLEOTIDE SEQUENCE [LARGE SCALE GENOMIC DNA]</scope>
    <source>
        <strain evidence="11 12">W260</strain>
    </source>
</reference>
<dbReference type="InterPro" id="IPR003593">
    <property type="entry name" value="AAA+_ATPase"/>
</dbReference>
<dbReference type="SUPFAM" id="SSF52540">
    <property type="entry name" value="P-loop containing nucleoside triphosphate hydrolases"/>
    <property type="match status" value="2"/>
</dbReference>
<dbReference type="SMART" id="SM00382">
    <property type="entry name" value="AAA"/>
    <property type="match status" value="2"/>
</dbReference>
<dbReference type="InterPro" id="IPR003439">
    <property type="entry name" value="ABC_transporter-like_ATP-bd"/>
</dbReference>
<name>A0A5N0T7R3_9GAMM</name>
<sequence>MTAPGDIVLQAQGISKSFPGVKALDDVGLTLRSGRLTALLGENGAGKSTLMNIIAGVLRRDTGTIHLGGEPVDFGNPREASEAGITMIFQELNLVANLTIAQNIFLGREPLTRLGLIDTAKMNRDAAALLETLDLDVPPTTPVSQLRVGQQQVVEIAKALSTNARVLIMDEPTSAITEHEIEVLFGIIDRLKRQGVAIAYITHKLEELTRIGDDAVVMRDGRLIDAAPLADLDRDGIVRMMVGRESRQPDALPRPTPGAEVLRAENISLGKPGDQGRRLLDSVSFDVREGEVLGIFGLMGAGRTELLETVFGLHPGLGDGQLLVDGEPASVRSPADAIAHGLALGPEDRKHEGLVLGMSVADNTSLASLPRFTRRGFIDRRAELAMVDESNRRFRVKTPSSHEIIRNLSGGNQQKVILGKWLATQPRVLLLDEPTRGIDINAKEEIYALINELSHAGLAVIVVSSELPEVLAIADRVMVLCEGRKTAEFSRAEANEANLMNAALPTTMESLH</sequence>
<dbReference type="Gene3D" id="3.40.50.300">
    <property type="entry name" value="P-loop containing nucleotide triphosphate hydrolases"/>
    <property type="match status" value="2"/>
</dbReference>